<dbReference type="EMBL" id="CP017111">
    <property type="protein sequence ID" value="AOO66599.1"/>
    <property type="molecule type" value="Genomic_DNA"/>
</dbReference>
<dbReference type="KEGG" id="shal:SHALO_2846"/>
<dbReference type="InterPro" id="IPR003439">
    <property type="entry name" value="ABC_transporter-like_ATP-bd"/>
</dbReference>
<dbReference type="InterPro" id="IPR003593">
    <property type="entry name" value="AAA+_ATPase"/>
</dbReference>
<dbReference type="PANTHER" id="PTHR42781:SF4">
    <property type="entry name" value="SPERMIDINE_PUTRESCINE IMPORT ATP-BINDING PROTEIN POTA"/>
    <property type="match status" value="1"/>
</dbReference>
<evidence type="ECO:0000256" key="3">
    <source>
        <dbReference type="ARBA" id="ARBA00022840"/>
    </source>
</evidence>
<dbReference type="Gene3D" id="3.40.50.300">
    <property type="entry name" value="P-loop containing nucleotide triphosphate hydrolases"/>
    <property type="match status" value="1"/>
</dbReference>
<dbReference type="RefSeq" id="WP_069479119.1">
    <property type="nucleotide sequence ID" value="NZ_CP017111.1"/>
</dbReference>
<evidence type="ECO:0000313" key="6">
    <source>
        <dbReference type="Proteomes" id="UP000094609"/>
    </source>
</evidence>
<dbReference type="InterPro" id="IPR050093">
    <property type="entry name" value="ABC_SmlMolc_Importer"/>
</dbReference>
<dbReference type="AlphaFoldDB" id="A0A1D7TNM5"/>
<dbReference type="Proteomes" id="UP000094609">
    <property type="component" value="Chromosome"/>
</dbReference>
<dbReference type="SUPFAM" id="SSF52540">
    <property type="entry name" value="P-loop containing nucleoside triphosphate hydrolases"/>
    <property type="match status" value="1"/>
</dbReference>
<evidence type="ECO:0000313" key="5">
    <source>
        <dbReference type="EMBL" id="AOO66599.1"/>
    </source>
</evidence>
<accession>A0A1D7TNM5</accession>
<evidence type="ECO:0000256" key="2">
    <source>
        <dbReference type="ARBA" id="ARBA00022741"/>
    </source>
</evidence>
<evidence type="ECO:0000259" key="4">
    <source>
        <dbReference type="PROSITE" id="PS50893"/>
    </source>
</evidence>
<name>A0A1D7TNM5_9BACT</name>
<dbReference type="STRING" id="1193502.SHALO_2846"/>
<sequence length="317" mass="35233">MKPIVSIENLHKRFCKGSVCVANDISFSINEGEIFTILGRSGSGKTTLLRMLSGLENPDSGTICIGDKVVYDAKTNLPPNQREIAIVFQNYALLPHLSIAQNIAFGSKASQEELLHVMQKTKIETLSSKYPHEISGGQQQRVALARAILDKPKILLLDEPLSNIDTELRAILRAELKEMIKLFGITALFITHDKEDAFYLSSRIAIMDGGDILQIGTPKEVYNHPSSLYCANFLGKINALPQSLGFGEAYCRLDALRLSPDFTRKARIKEIVFYGNFYEIILDFEGATLSAYSFDDTLREGDVIGFEVDESKLITFA</sequence>
<keyword evidence="1" id="KW-0813">Transport</keyword>
<dbReference type="GO" id="GO:0016887">
    <property type="term" value="F:ATP hydrolysis activity"/>
    <property type="evidence" value="ECO:0007669"/>
    <property type="project" value="InterPro"/>
</dbReference>
<dbReference type="SMART" id="SM00382">
    <property type="entry name" value="AAA"/>
    <property type="match status" value="1"/>
</dbReference>
<dbReference type="FunFam" id="3.40.50.300:FF:000425">
    <property type="entry name" value="Probable ABC transporter, ATP-binding subunit"/>
    <property type="match status" value="1"/>
</dbReference>
<organism evidence="5 6">
    <name type="scientific">Sulfurospirillum halorespirans DSM 13726</name>
    <dbReference type="NCBI Taxonomy" id="1193502"/>
    <lineage>
        <taxon>Bacteria</taxon>
        <taxon>Pseudomonadati</taxon>
        <taxon>Campylobacterota</taxon>
        <taxon>Epsilonproteobacteria</taxon>
        <taxon>Campylobacterales</taxon>
        <taxon>Sulfurospirillaceae</taxon>
        <taxon>Sulfurospirillum</taxon>
    </lineage>
</organism>
<protein>
    <submittedName>
        <fullName evidence="5">Ferric iron ABC transporter, ATPase</fullName>
    </submittedName>
</protein>
<dbReference type="GO" id="GO:0005524">
    <property type="term" value="F:ATP binding"/>
    <property type="evidence" value="ECO:0007669"/>
    <property type="project" value="UniProtKB-KW"/>
</dbReference>
<dbReference type="GO" id="GO:0015697">
    <property type="term" value="P:quaternary ammonium group transport"/>
    <property type="evidence" value="ECO:0007669"/>
    <property type="project" value="UniProtKB-ARBA"/>
</dbReference>
<keyword evidence="6" id="KW-1185">Reference proteome</keyword>
<reference evidence="6" key="1">
    <citation type="submission" date="2016-08" db="EMBL/GenBank/DDBJ databases">
        <title>Complete genome sequence of the organohalide-respiring Epsilonproteobacterium Sulfurospirillum halorespirans.</title>
        <authorList>
            <person name="Goris T."/>
            <person name="Zimmermann J."/>
            <person name="Schenz B."/>
            <person name="Lemos M."/>
            <person name="Hackermueller J."/>
            <person name="Diekert G."/>
        </authorList>
    </citation>
    <scope>NUCLEOTIDE SEQUENCE [LARGE SCALE GENOMIC DNA]</scope>
    <source>
        <strain>DSM 13726</strain>
        <strain evidence="6">PCE-M2</strain>
    </source>
</reference>
<dbReference type="PANTHER" id="PTHR42781">
    <property type="entry name" value="SPERMIDINE/PUTRESCINE IMPORT ATP-BINDING PROTEIN POTA"/>
    <property type="match status" value="1"/>
</dbReference>
<dbReference type="InterPro" id="IPR017871">
    <property type="entry name" value="ABC_transporter-like_CS"/>
</dbReference>
<dbReference type="PATRIC" id="fig|1193502.14.peg.2882"/>
<keyword evidence="3" id="KW-0067">ATP-binding</keyword>
<feature type="domain" description="ABC transporter" evidence="4">
    <location>
        <begin position="5"/>
        <end position="234"/>
    </location>
</feature>
<gene>
    <name evidence="5" type="ORF">SHALO_2846</name>
</gene>
<proteinExistence type="predicted"/>
<keyword evidence="2" id="KW-0547">Nucleotide-binding</keyword>
<dbReference type="PROSITE" id="PS00211">
    <property type="entry name" value="ABC_TRANSPORTER_1"/>
    <property type="match status" value="1"/>
</dbReference>
<dbReference type="PROSITE" id="PS50893">
    <property type="entry name" value="ABC_TRANSPORTER_2"/>
    <property type="match status" value="1"/>
</dbReference>
<evidence type="ECO:0000256" key="1">
    <source>
        <dbReference type="ARBA" id="ARBA00022448"/>
    </source>
</evidence>
<dbReference type="InterPro" id="IPR027417">
    <property type="entry name" value="P-loop_NTPase"/>
</dbReference>
<dbReference type="Pfam" id="PF00005">
    <property type="entry name" value="ABC_tran"/>
    <property type="match status" value="1"/>
</dbReference>